<sequence length="899" mass="96552">MIESPHSDHTESLGTFCPGWDPVLDLIDPNRSTGAAGLIAADPGMGRSVLLQAAMHRARAEGYFVVTPAMCPAERYRTGANGQQSGSPMHDDVPDQSAADVAEWLSRAARKQPVLVAVDDVDRLEPIAADTLLRMTERLRAQPIVFLLTSRSSAAAGLIRPDLQLYGLPPLDAPGAARLQRRQPSRLTGLAAYEVFRQAKGNPRAIVELCHAFGDREIPETLRIRSTYARQIGALPDATRNTLLYLAGRTGREPLAAVLSAAGRSSMHPEVWEPAVAAGLVELRDDDVVFPDPLVAVAVYHSAPAVERRRVHADFADAIRHPSFERAMHQAMLPLGCDARTAAILEAESRKARDEGRMTHAAVAAQRAAELSTDSELAARRYVLATLAASAAGHIDWTRELAAHVDRLTEQPDLRCSAASAAAMALSRDGHQREAMALIVRTAGSHPFIDQATALGLAVCGAVVAAQSGLSVHRDAATSLLDAVAGRPVVPTPTPYLGAADLELQRAFAAVTVDPACAPDHRKLLPPEHDQVAGIPAMDRLALATIADALDDSEFAITLRSEVLDESCPGEGTAVFPEAWPALIRGLIDTGRWDAAERGLDSAAELAAARDLPVLRVHLAALRAVLAAFRGDAPTARSLAEEGWPGLCLESNRTARVGLLRALGYAALAADDFDTASRDFLAAIEMQAHAGTMRPDGADAIGLAMAAARTGTRAVALPVLESVRQAHGTHPVILTQLQLTQAYALLADDTETERRFRYAISHPRAGSWPFLLALARLHYGSWLRRQRRPLDARRRLTEAFSGFGALGARVFARSACVEIRAGGGDPDHRGKPADVAFLSAQQLQIARLAAEGLRNREVADRLQLSPRTVSTHLHNVYLRLGITQRHQLRQALPPERPLV</sequence>
<dbReference type="PROSITE" id="PS00622">
    <property type="entry name" value="HTH_LUXR_1"/>
    <property type="match status" value="1"/>
</dbReference>
<dbReference type="SMART" id="SM00421">
    <property type="entry name" value="HTH_LUXR"/>
    <property type="match status" value="1"/>
</dbReference>
<gene>
    <name evidence="3" type="ORF">MMF94_36175</name>
</gene>
<dbReference type="PANTHER" id="PTHR43214:SF42">
    <property type="entry name" value="TRANSCRIPTIONAL REGULATORY PROTEIN DESR"/>
    <property type="match status" value="1"/>
</dbReference>
<dbReference type="SUPFAM" id="SSF46894">
    <property type="entry name" value="C-terminal effector domain of the bipartite response regulators"/>
    <property type="match status" value="1"/>
</dbReference>
<comment type="caution">
    <text evidence="3">The sequence shown here is derived from an EMBL/GenBank/DDBJ whole genome shotgun (WGS) entry which is preliminary data.</text>
</comment>
<dbReference type="InterPro" id="IPR036388">
    <property type="entry name" value="WH-like_DNA-bd_sf"/>
</dbReference>
<dbReference type="RefSeq" id="WP_241041975.1">
    <property type="nucleotide sequence ID" value="NZ_BAAAJF010000041.1"/>
</dbReference>
<evidence type="ECO:0000256" key="1">
    <source>
        <dbReference type="ARBA" id="ARBA00023125"/>
    </source>
</evidence>
<dbReference type="EMBL" id="JAKXMK010000040">
    <property type="protein sequence ID" value="MCH6171169.1"/>
    <property type="molecule type" value="Genomic_DNA"/>
</dbReference>
<dbReference type="Proteomes" id="UP001299970">
    <property type="component" value="Unassembled WGS sequence"/>
</dbReference>
<dbReference type="Gene3D" id="1.10.10.10">
    <property type="entry name" value="Winged helix-like DNA-binding domain superfamily/Winged helix DNA-binding domain"/>
    <property type="match status" value="1"/>
</dbReference>
<evidence type="ECO:0000313" key="3">
    <source>
        <dbReference type="EMBL" id="MCH6171169.1"/>
    </source>
</evidence>
<reference evidence="3 4" key="1">
    <citation type="submission" date="2022-03" db="EMBL/GenBank/DDBJ databases">
        <title>Pseudonocardia alaer sp. nov., a novel actinomycete isolated from reed forest soil.</title>
        <authorList>
            <person name="Wang L."/>
        </authorList>
    </citation>
    <scope>NUCLEOTIDE SEQUENCE [LARGE SCALE GENOMIC DNA]</scope>
    <source>
        <strain evidence="3 4">Y-16303</strain>
    </source>
</reference>
<dbReference type="InterPro" id="IPR027417">
    <property type="entry name" value="P-loop_NTPase"/>
</dbReference>
<dbReference type="InterPro" id="IPR000792">
    <property type="entry name" value="Tscrpt_reg_LuxR_C"/>
</dbReference>
<proteinExistence type="predicted"/>
<keyword evidence="4" id="KW-1185">Reference proteome</keyword>
<dbReference type="InterPro" id="IPR016032">
    <property type="entry name" value="Sig_transdc_resp-reg_C-effctor"/>
</dbReference>
<dbReference type="PRINTS" id="PR00038">
    <property type="entry name" value="HTHLUXR"/>
</dbReference>
<organism evidence="3 4">
    <name type="scientific">Pseudonocardia alaniniphila</name>
    <dbReference type="NCBI Taxonomy" id="75291"/>
    <lineage>
        <taxon>Bacteria</taxon>
        <taxon>Bacillati</taxon>
        <taxon>Actinomycetota</taxon>
        <taxon>Actinomycetes</taxon>
        <taxon>Pseudonocardiales</taxon>
        <taxon>Pseudonocardiaceae</taxon>
        <taxon>Pseudonocardia</taxon>
    </lineage>
</organism>
<dbReference type="PANTHER" id="PTHR43214">
    <property type="entry name" value="TWO-COMPONENT RESPONSE REGULATOR"/>
    <property type="match status" value="1"/>
</dbReference>
<dbReference type="Gene3D" id="3.40.50.300">
    <property type="entry name" value="P-loop containing nucleotide triphosphate hydrolases"/>
    <property type="match status" value="1"/>
</dbReference>
<accession>A0ABS9TRL2</accession>
<evidence type="ECO:0000313" key="4">
    <source>
        <dbReference type="Proteomes" id="UP001299970"/>
    </source>
</evidence>
<feature type="domain" description="HTH luxR-type" evidence="2">
    <location>
        <begin position="831"/>
        <end position="896"/>
    </location>
</feature>
<dbReference type="InterPro" id="IPR039420">
    <property type="entry name" value="WalR-like"/>
</dbReference>
<dbReference type="SUPFAM" id="SSF52540">
    <property type="entry name" value="P-loop containing nucleoside triphosphate hydrolases"/>
    <property type="match status" value="1"/>
</dbReference>
<dbReference type="PROSITE" id="PS50043">
    <property type="entry name" value="HTH_LUXR_2"/>
    <property type="match status" value="1"/>
</dbReference>
<name>A0ABS9TRL2_9PSEU</name>
<dbReference type="CDD" id="cd06170">
    <property type="entry name" value="LuxR_C_like"/>
    <property type="match status" value="1"/>
</dbReference>
<protein>
    <submittedName>
        <fullName evidence="3">LuxR C-terminal-related transcriptional regulator</fullName>
    </submittedName>
</protein>
<evidence type="ECO:0000259" key="2">
    <source>
        <dbReference type="PROSITE" id="PS50043"/>
    </source>
</evidence>
<dbReference type="Pfam" id="PF00196">
    <property type="entry name" value="GerE"/>
    <property type="match status" value="1"/>
</dbReference>
<keyword evidence="1" id="KW-0238">DNA-binding</keyword>